<evidence type="ECO:0000256" key="11">
    <source>
        <dbReference type="ARBA" id="ARBA00023034"/>
    </source>
</evidence>
<dbReference type="eggNOG" id="KOG2604">
    <property type="taxonomic scope" value="Eukaryota"/>
</dbReference>
<dbReference type="EMBL" id="FO082265">
    <property type="protein sequence ID" value="CCO19714.1"/>
    <property type="molecule type" value="Genomic_DNA"/>
</dbReference>
<gene>
    <name evidence="16" type="ordered locus">Bathy14g03110</name>
</gene>
<evidence type="ECO:0000256" key="2">
    <source>
        <dbReference type="ARBA" id="ARBA00009936"/>
    </source>
</evidence>
<dbReference type="GO" id="GO:0007030">
    <property type="term" value="P:Golgi organization"/>
    <property type="evidence" value="ECO:0007669"/>
    <property type="project" value="TreeGrafter"/>
</dbReference>
<dbReference type="PROSITE" id="PS50011">
    <property type="entry name" value="PROTEIN_KINASE_DOM"/>
    <property type="match status" value="1"/>
</dbReference>
<evidence type="ECO:0000256" key="10">
    <source>
        <dbReference type="ARBA" id="ARBA00022927"/>
    </source>
</evidence>
<evidence type="ECO:0000256" key="12">
    <source>
        <dbReference type="ARBA" id="ARBA00023136"/>
    </source>
</evidence>
<dbReference type="Pfam" id="PF20671">
    <property type="entry name" value="COG3_C"/>
    <property type="match status" value="1"/>
</dbReference>
<evidence type="ECO:0000256" key="5">
    <source>
        <dbReference type="ARBA" id="ARBA00022527"/>
    </source>
</evidence>
<dbReference type="GO" id="GO:0000139">
    <property type="term" value="C:Golgi membrane"/>
    <property type="evidence" value="ECO:0007669"/>
    <property type="project" value="UniProtKB-SubCell"/>
</dbReference>
<keyword evidence="10" id="KW-0653">Protein transport</keyword>
<keyword evidence="5" id="KW-0723">Serine/threonine-protein kinase</keyword>
<reference evidence="16 17" key="1">
    <citation type="submission" date="2011-10" db="EMBL/GenBank/DDBJ databases">
        <authorList>
            <person name="Genoscope - CEA"/>
        </authorList>
    </citation>
    <scope>NUCLEOTIDE SEQUENCE [LARGE SCALE GENOMIC DNA]</scope>
    <source>
        <strain evidence="16 17">RCC 1105</strain>
    </source>
</reference>
<dbReference type="GO" id="GO:0004674">
    <property type="term" value="F:protein serine/threonine kinase activity"/>
    <property type="evidence" value="ECO:0007669"/>
    <property type="project" value="UniProtKB-KW"/>
</dbReference>
<dbReference type="KEGG" id="bpg:Bathy14g03110"/>
<evidence type="ECO:0000256" key="8">
    <source>
        <dbReference type="ARBA" id="ARBA00022777"/>
    </source>
</evidence>
<dbReference type="PANTHER" id="PTHR13302:SF8">
    <property type="entry name" value="CONSERVED OLIGOMERIC GOLGI COMPLEX SUBUNIT 3"/>
    <property type="match status" value="1"/>
</dbReference>
<dbReference type="Pfam" id="PF04136">
    <property type="entry name" value="COG3_N"/>
    <property type="match status" value="1"/>
</dbReference>
<evidence type="ECO:0000259" key="15">
    <source>
        <dbReference type="PROSITE" id="PS50011"/>
    </source>
</evidence>
<keyword evidence="12" id="KW-0472">Membrane</keyword>
<organism evidence="16 17">
    <name type="scientific">Bathycoccus prasinos</name>
    <dbReference type="NCBI Taxonomy" id="41875"/>
    <lineage>
        <taxon>Eukaryota</taxon>
        <taxon>Viridiplantae</taxon>
        <taxon>Chlorophyta</taxon>
        <taxon>Mamiellophyceae</taxon>
        <taxon>Mamiellales</taxon>
        <taxon>Bathycoccaceae</taxon>
        <taxon>Bathycoccus</taxon>
    </lineage>
</organism>
<evidence type="ECO:0000313" key="16">
    <source>
        <dbReference type="EMBL" id="CCO19714.1"/>
    </source>
</evidence>
<dbReference type="InterPro" id="IPR011009">
    <property type="entry name" value="Kinase-like_dom_sf"/>
</dbReference>
<name>K8EP30_9CHLO</name>
<comment type="subcellular location">
    <subcellularLocation>
        <location evidence="1">Golgi apparatus membrane</location>
        <topology evidence="1">Peripheral membrane protein</topology>
    </subcellularLocation>
</comment>
<dbReference type="GeneID" id="19011935"/>
<dbReference type="GO" id="GO:0005524">
    <property type="term" value="F:ATP binding"/>
    <property type="evidence" value="ECO:0007669"/>
    <property type="project" value="UniProtKB-KW"/>
</dbReference>
<protein>
    <recommendedName>
        <fullName evidence="3">Conserved oligomeric Golgi complex subunit 3</fullName>
    </recommendedName>
    <alternativeName>
        <fullName evidence="13">Component of oligomeric Golgi complex 3</fullName>
    </alternativeName>
</protein>
<dbReference type="Gene3D" id="3.30.200.20">
    <property type="entry name" value="Phosphorylase Kinase, domain 1"/>
    <property type="match status" value="2"/>
</dbReference>
<dbReference type="Gene3D" id="1.10.510.10">
    <property type="entry name" value="Transferase(Phosphotransferase) domain 1"/>
    <property type="match status" value="2"/>
</dbReference>
<dbReference type="InterPro" id="IPR048685">
    <property type="entry name" value="COG3_C"/>
</dbReference>
<dbReference type="RefSeq" id="XP_007509257.1">
    <property type="nucleotide sequence ID" value="XM_007509195.1"/>
</dbReference>
<feature type="domain" description="Protein kinase" evidence="15">
    <location>
        <begin position="850"/>
        <end position="1194"/>
    </location>
</feature>
<keyword evidence="6" id="KW-0808">Transferase</keyword>
<dbReference type="FunFam" id="1.10.510.10:FF:000624">
    <property type="entry name" value="Mitogen-activated protein kinase"/>
    <property type="match status" value="1"/>
</dbReference>
<sequence length="1270" mass="145802">MNKSFHKPPDSSLKRSMEQRTEVPSLHISSTDKSHVTIKIGYTVTHGWEHTTTLTKQQLSILAFLTTSCGRDNNLKKCNKNRTNLGHDTLNAPLDPQLSSSERHALLDNPVTVVHDAQNFHAWYSTIDATLAHEADERYRSYAHKLTKLCSSCDCLLTKIYDGCRSVSIVVAIHDGIEKRGETLRNDCQRLMREIEYLCQFAKAIMSKLVFFDEIDNVTGSLSESNLLVDTSTLDKSSLVDFIHLLEHLDSCIEFIGEHQQYAGGNNYSLKLQQLRSRALASIRFRFIALLNEINISISKSCMKVQQGQGVQNSEVLHKKVIKEIETWFETSEEHVVTSIFYVKYATFSQDLKFLIGEIEKRTQKAEYKLLMKDCHNLYCEERSRLLSGAVRLKMHEIVVKAAQDVQSLTRTGITYLMDLAMAEIRLFKQLFAMNQRSDALVPLMNSFGGLIYDVLRPIYIHIGNVHELAKLAEIIKGEILEGILADDEETLLALSPILYHMLADIQERMIYRAQTFLRDEVGNYIPSSMDIDYPKKLMFCNNLTKKNSLNLSSQSALWYPPLEKTLKCLSSLYRCIESTTFSGLAQEAISLCTDNIILASKIISRTSGASDGQLFLIKHLLILREQIAPFDAEYTIEVKELDFSHMRGHMQRIFAGELSLFALSQDNAFFVLASEGRPHVLESTVNSKKELEKKLKIGCEAFIMTVTKSTVEPMLRFITKVTAFEFSEGDGKKLSTSAFGSEKRVAEVICSVNSSLETSFIDMMNSLKIYIRGTETQALLLKPIFSNIVEAHVQFFNILLQVYPREVLKGYGMLEVDELNKLFQGIKSYNPKIHNSQKNRTRGIDFLDRTKPFLFLRKAYGTVWQSIDKSNGKKIAIKRITEAFRNQRDAKVASYMRRIACSSNSFKYQRTTREMFCLKILDKHKNITKYDIHSTVFKLDFQSYKWKPILHYTKIEVCRSNQLKTVHNYYVLYQILITLQYIHSKDIIHRDIKVERFTSDCFLKNLFKKKPSNILINQDCQIKLADFGLARGIFCKQTQRYACDLTSYVATRWYRAPEILMKCKAYSKAVDIWSVGCITGELFQRRVLFPGTSTAHQIRIILKVKCNLISLKYYPSIFFQKTTLYSMSWDLKNMSGAILTDMISGAKFDHFSKVKKSPKLMHKKPLVRLLNGLLACDPQKRITASSGLRDIIFRRFMDTAEENKIVETDLTQNFNRKSKSFCQNKLSLVDLKGKTLQEYRECLYTEILKEKYLLNTGIYQRLHGGNSSF</sequence>
<evidence type="ECO:0000256" key="6">
    <source>
        <dbReference type="ARBA" id="ARBA00022679"/>
    </source>
</evidence>
<dbReference type="AlphaFoldDB" id="K8EP30"/>
<dbReference type="eggNOG" id="KOG0660">
    <property type="taxonomic scope" value="Eukaryota"/>
</dbReference>
<dbReference type="GO" id="GO:0006886">
    <property type="term" value="P:intracellular protein transport"/>
    <property type="evidence" value="ECO:0007669"/>
    <property type="project" value="InterPro"/>
</dbReference>
<keyword evidence="9" id="KW-0067">ATP-binding</keyword>
<accession>K8EP30</accession>
<comment type="similarity">
    <text evidence="2">Belongs to the COG3 family.</text>
</comment>
<evidence type="ECO:0000256" key="9">
    <source>
        <dbReference type="ARBA" id="ARBA00022840"/>
    </source>
</evidence>
<dbReference type="Proteomes" id="UP000198341">
    <property type="component" value="Chromosome 14"/>
</dbReference>
<evidence type="ECO:0000256" key="4">
    <source>
        <dbReference type="ARBA" id="ARBA00022448"/>
    </source>
</evidence>
<dbReference type="OrthoDB" id="296793at2759"/>
<dbReference type="Pfam" id="PF00069">
    <property type="entry name" value="Pkinase"/>
    <property type="match status" value="1"/>
</dbReference>
<dbReference type="GO" id="GO:0017119">
    <property type="term" value="C:Golgi transport complex"/>
    <property type="evidence" value="ECO:0007669"/>
    <property type="project" value="TreeGrafter"/>
</dbReference>
<keyword evidence="17" id="KW-1185">Reference proteome</keyword>
<dbReference type="STRING" id="41875.K8EP30"/>
<evidence type="ECO:0000256" key="3">
    <source>
        <dbReference type="ARBA" id="ARBA00020976"/>
    </source>
</evidence>
<dbReference type="InterPro" id="IPR007265">
    <property type="entry name" value="COG_su3"/>
</dbReference>
<dbReference type="InterPro" id="IPR048320">
    <property type="entry name" value="COG3_N"/>
</dbReference>
<feature type="compositionally biased region" description="Basic and acidic residues" evidence="14">
    <location>
        <begin position="7"/>
        <end position="21"/>
    </location>
</feature>
<keyword evidence="4" id="KW-0813">Transport</keyword>
<proteinExistence type="inferred from homology"/>
<evidence type="ECO:0000256" key="14">
    <source>
        <dbReference type="SAM" id="MobiDB-lite"/>
    </source>
</evidence>
<keyword evidence="11" id="KW-0333">Golgi apparatus</keyword>
<dbReference type="InterPro" id="IPR000719">
    <property type="entry name" value="Prot_kinase_dom"/>
</dbReference>
<evidence type="ECO:0000313" key="17">
    <source>
        <dbReference type="Proteomes" id="UP000198341"/>
    </source>
</evidence>
<dbReference type="GO" id="GO:0006891">
    <property type="term" value="P:intra-Golgi vesicle-mediated transport"/>
    <property type="evidence" value="ECO:0007669"/>
    <property type="project" value="TreeGrafter"/>
</dbReference>
<keyword evidence="8" id="KW-0418">Kinase</keyword>
<dbReference type="SUPFAM" id="SSF56112">
    <property type="entry name" value="Protein kinase-like (PK-like)"/>
    <property type="match status" value="1"/>
</dbReference>
<evidence type="ECO:0000256" key="13">
    <source>
        <dbReference type="ARBA" id="ARBA00031339"/>
    </source>
</evidence>
<dbReference type="PANTHER" id="PTHR13302">
    <property type="entry name" value="CONSERVED OLIGOMERIC GOLGI COMPLEX COMPONENT 3"/>
    <property type="match status" value="1"/>
</dbReference>
<keyword evidence="7" id="KW-0547">Nucleotide-binding</keyword>
<dbReference type="GO" id="GO:0005801">
    <property type="term" value="C:cis-Golgi network"/>
    <property type="evidence" value="ECO:0007669"/>
    <property type="project" value="InterPro"/>
</dbReference>
<evidence type="ECO:0000256" key="1">
    <source>
        <dbReference type="ARBA" id="ARBA00004395"/>
    </source>
</evidence>
<feature type="region of interest" description="Disordered" evidence="14">
    <location>
        <begin position="1"/>
        <end position="29"/>
    </location>
</feature>
<evidence type="ECO:0000256" key="7">
    <source>
        <dbReference type="ARBA" id="ARBA00022741"/>
    </source>
</evidence>